<dbReference type="GO" id="GO:0016874">
    <property type="term" value="F:ligase activity"/>
    <property type="evidence" value="ECO:0007669"/>
    <property type="project" value="UniProtKB-KW"/>
</dbReference>
<sequence>MAAAQGNTYKGRFAPTPSGDLHFGSFVTAAASYLDARKNHGQWFVRIDDLDTAREVKGSAQAILTTLERFGFEWDGQVSYQSQHTERYRHFADVLLNQHQAYWCECSRKVITARCPVGEYGPVYDGYCRSRAVAPGANRSLRVITNQGANQTANQSVVFNDELKGESAIDLQATLGDFIIKRADGIFSYHLAVVVDDHDLGITHIVRGGDLHPLTGQQVFLQNSLHLTHPQYAHLPIVLDAGQRKLSKSSNAPPIDAAPAPAVLFQALTVLNHSPPDTLRGAPLNELWAWAIAHWQLEKVPGETNMMLPDLTSV</sequence>
<dbReference type="PANTHER" id="PTHR43311">
    <property type="entry name" value="GLUTAMATE--TRNA LIGASE"/>
    <property type="match status" value="1"/>
</dbReference>
<keyword evidence="6 7" id="KW-0030">Aminoacyl-tRNA synthetase</keyword>
<evidence type="ECO:0000313" key="11">
    <source>
        <dbReference type="Proteomes" id="UP001218788"/>
    </source>
</evidence>
<evidence type="ECO:0000256" key="3">
    <source>
        <dbReference type="ARBA" id="ARBA00022741"/>
    </source>
</evidence>
<dbReference type="InterPro" id="IPR000924">
    <property type="entry name" value="Glu/Gln-tRNA-synth"/>
</dbReference>
<evidence type="ECO:0000256" key="4">
    <source>
        <dbReference type="ARBA" id="ARBA00022833"/>
    </source>
</evidence>
<comment type="similarity">
    <text evidence="7">Belongs to the class-I aminoacyl-tRNA synthetase family. GluQ subfamily.</text>
</comment>
<dbReference type="PRINTS" id="PR00987">
    <property type="entry name" value="TRNASYNTHGLU"/>
</dbReference>
<dbReference type="HAMAP" id="MF_01428">
    <property type="entry name" value="Glu_Q_tRNA_synth"/>
    <property type="match status" value="1"/>
</dbReference>
<keyword evidence="3 7" id="KW-0547">Nucleotide-binding</keyword>
<feature type="short sequence motif" description="'HIGH' region" evidence="7">
    <location>
        <begin position="15"/>
        <end position="25"/>
    </location>
</feature>
<evidence type="ECO:0000259" key="9">
    <source>
        <dbReference type="Pfam" id="PF00749"/>
    </source>
</evidence>
<feature type="binding site" evidence="7">
    <location>
        <position position="106"/>
    </location>
    <ligand>
        <name>Zn(2+)</name>
        <dbReference type="ChEBI" id="CHEBI:29105"/>
    </ligand>
</feature>
<feature type="domain" description="Glutamyl/glutaminyl-tRNA synthetase class Ib catalytic" evidence="9">
    <location>
        <begin position="11"/>
        <end position="249"/>
    </location>
</feature>
<dbReference type="SUPFAM" id="SSF52374">
    <property type="entry name" value="Nucleotidylyl transferase"/>
    <property type="match status" value="1"/>
</dbReference>
<comment type="function">
    <text evidence="7">Catalyzes the tRNA-independent activation of glutamate in presence of ATP and the subsequent transfer of glutamate onto a tRNA(Asp). Glutamate is transferred on the 2-amino-5-(4,5-dihydroxy-2-cyclopenten-1-yl) moiety of the queuosine in the wobble position of the QUC anticodon.</text>
</comment>
<keyword evidence="4 7" id="KW-0862">Zinc</keyword>
<feature type="binding site" evidence="7">
    <location>
        <position position="189"/>
    </location>
    <ligand>
        <name>L-glutamate</name>
        <dbReference type="ChEBI" id="CHEBI:29985"/>
    </ligand>
</feature>
<evidence type="ECO:0000313" key="10">
    <source>
        <dbReference type="EMBL" id="MDC8829733.1"/>
    </source>
</evidence>
<feature type="binding site" evidence="7">
    <location>
        <position position="128"/>
    </location>
    <ligand>
        <name>Zn(2+)</name>
        <dbReference type="ChEBI" id="CHEBI:29105"/>
    </ligand>
</feature>
<feature type="binding site" evidence="7">
    <location>
        <position position="207"/>
    </location>
    <ligand>
        <name>L-glutamate</name>
        <dbReference type="ChEBI" id="CHEBI:29985"/>
    </ligand>
</feature>
<evidence type="ECO:0000256" key="5">
    <source>
        <dbReference type="ARBA" id="ARBA00022840"/>
    </source>
</evidence>
<accession>A0ABT5L1Q1</accession>
<dbReference type="InterPro" id="IPR022380">
    <property type="entry name" value="Glu-Q_tRNA(Asp)_Synthase"/>
</dbReference>
<dbReference type="RefSeq" id="WP_273638281.1">
    <property type="nucleotide sequence ID" value="NZ_JAQQXP010000001.1"/>
</dbReference>
<dbReference type="Proteomes" id="UP001218788">
    <property type="component" value="Unassembled WGS sequence"/>
</dbReference>
<name>A0ABT5L1Q1_9ALTE</name>
<feature type="binding site" evidence="7">
    <location>
        <position position="48"/>
    </location>
    <ligand>
        <name>L-glutamate</name>
        <dbReference type="ChEBI" id="CHEBI:29985"/>
    </ligand>
</feature>
<reference evidence="10 11" key="1">
    <citation type="submission" date="2022-10" db="EMBL/GenBank/DDBJ databases">
        <title>Alteromonas sp. chi3 Genome sequencing.</title>
        <authorList>
            <person name="Park S."/>
        </authorList>
    </citation>
    <scope>NUCLEOTIDE SEQUENCE [LARGE SCALE GENOMIC DNA]</scope>
    <source>
        <strain evidence="11">chi3</strain>
    </source>
</reference>
<feature type="binding site" evidence="7">
    <location>
        <begin position="12"/>
        <end position="16"/>
    </location>
    <ligand>
        <name>L-glutamate</name>
        <dbReference type="ChEBI" id="CHEBI:29985"/>
    </ligand>
</feature>
<dbReference type="Pfam" id="PF00749">
    <property type="entry name" value="tRNA-synt_1c"/>
    <property type="match status" value="1"/>
</dbReference>
<keyword evidence="1 7" id="KW-0436">Ligase</keyword>
<protein>
    <recommendedName>
        <fullName evidence="7">Glutamyl-Q tRNA(Asp) synthetase</fullName>
        <shortName evidence="7">Glu-Q-RSs</shortName>
        <ecNumber evidence="7">6.1.1.-</ecNumber>
    </recommendedName>
</protein>
<feature type="binding site" evidence="7">
    <location>
        <position position="104"/>
    </location>
    <ligand>
        <name>Zn(2+)</name>
        <dbReference type="ChEBI" id="CHEBI:29105"/>
    </ligand>
</feature>
<dbReference type="EC" id="6.1.1.-" evidence="7"/>
<feature type="binding site" evidence="7">
    <location>
        <position position="248"/>
    </location>
    <ligand>
        <name>ATP</name>
        <dbReference type="ChEBI" id="CHEBI:30616"/>
    </ligand>
</feature>
<keyword evidence="11" id="KW-1185">Reference proteome</keyword>
<organism evidence="10 11">
    <name type="scientific">Alteromonas gilva</name>
    <dbReference type="NCBI Taxonomy" id="2987522"/>
    <lineage>
        <taxon>Bacteria</taxon>
        <taxon>Pseudomonadati</taxon>
        <taxon>Pseudomonadota</taxon>
        <taxon>Gammaproteobacteria</taxon>
        <taxon>Alteromonadales</taxon>
        <taxon>Alteromonadaceae</taxon>
        <taxon>Alteromonas/Salinimonas group</taxon>
        <taxon>Alteromonas</taxon>
    </lineage>
</organism>
<evidence type="ECO:0000256" key="1">
    <source>
        <dbReference type="ARBA" id="ARBA00022598"/>
    </source>
</evidence>
<dbReference type="InterPro" id="IPR014729">
    <property type="entry name" value="Rossmann-like_a/b/a_fold"/>
</dbReference>
<feature type="binding site" evidence="7">
    <location>
        <position position="124"/>
    </location>
    <ligand>
        <name>Zn(2+)</name>
        <dbReference type="ChEBI" id="CHEBI:29105"/>
    </ligand>
</feature>
<evidence type="ECO:0000256" key="6">
    <source>
        <dbReference type="ARBA" id="ARBA00023146"/>
    </source>
</evidence>
<evidence type="ECO:0000256" key="2">
    <source>
        <dbReference type="ARBA" id="ARBA00022723"/>
    </source>
</evidence>
<dbReference type="InterPro" id="IPR049940">
    <property type="entry name" value="GluQ/Sye"/>
</dbReference>
<dbReference type="PANTHER" id="PTHR43311:SF1">
    <property type="entry name" value="GLUTAMYL-Q TRNA(ASP) SYNTHETASE"/>
    <property type="match status" value="1"/>
</dbReference>
<dbReference type="NCBIfam" id="NF004314">
    <property type="entry name" value="PRK05710.1-3"/>
    <property type="match status" value="1"/>
</dbReference>
<dbReference type="EMBL" id="JAQQXP010000001">
    <property type="protein sequence ID" value="MDC8829733.1"/>
    <property type="molecule type" value="Genomic_DNA"/>
</dbReference>
<gene>
    <name evidence="10" type="primary">gluQRS</name>
    <name evidence="7" type="synonym">gluQ</name>
    <name evidence="10" type="ORF">OIK42_03045</name>
</gene>
<keyword evidence="8" id="KW-0648">Protein biosynthesis</keyword>
<keyword evidence="5 7" id="KW-0067">ATP-binding</keyword>
<dbReference type="InterPro" id="IPR020058">
    <property type="entry name" value="Glu/Gln-tRNA-synth_Ib_cat-dom"/>
</dbReference>
<feature type="short sequence motif" description="'KMSKS' region" evidence="7">
    <location>
        <begin position="245"/>
        <end position="249"/>
    </location>
</feature>
<comment type="cofactor">
    <cofactor evidence="7">
        <name>Zn(2+)</name>
        <dbReference type="ChEBI" id="CHEBI:29105"/>
    </cofactor>
    <text evidence="7">Binds 1 zinc ion per subunit.</text>
</comment>
<proteinExistence type="inferred from homology"/>
<evidence type="ECO:0000256" key="8">
    <source>
        <dbReference type="RuleBase" id="RU363037"/>
    </source>
</evidence>
<dbReference type="Gene3D" id="3.40.50.620">
    <property type="entry name" value="HUPs"/>
    <property type="match status" value="1"/>
</dbReference>
<comment type="caution">
    <text evidence="10">The sequence shown here is derived from an EMBL/GenBank/DDBJ whole genome shotgun (WGS) entry which is preliminary data.</text>
</comment>
<keyword evidence="2 7" id="KW-0479">Metal-binding</keyword>
<dbReference type="NCBIfam" id="TIGR03838">
    <property type="entry name" value="queuosine_YadB"/>
    <property type="match status" value="1"/>
</dbReference>
<evidence type="ECO:0000256" key="7">
    <source>
        <dbReference type="HAMAP-Rule" id="MF_01428"/>
    </source>
</evidence>